<comment type="subcellular location">
    <subcellularLocation>
        <location evidence="1">Endoplasmic reticulum membrane</location>
        <topology evidence="1">Multi-pass membrane protein</topology>
    </subcellularLocation>
</comment>
<feature type="transmembrane region" description="Helical" evidence="7">
    <location>
        <begin position="263"/>
        <end position="282"/>
    </location>
</feature>
<keyword evidence="10" id="KW-0808">Transferase</keyword>
<dbReference type="UniPathway" id="UPA00378"/>
<evidence type="ECO:0000313" key="11">
    <source>
        <dbReference type="Proteomes" id="UP000267821"/>
    </source>
</evidence>
<keyword evidence="4" id="KW-0256">Endoplasmic reticulum</keyword>
<sequence>MRWGIIATAVAGLAAVVAAQDAGARPKWNISGAKLVTAKKGDTSPSVSEEFTIDKPVSTPITLSSGEALRLSMTFKAGNEVGVPHQAYLFVQQADTGIETFFPFDVAPTTAKAKLEITHKDLPPSFIVSSSPLTLTMAIGDFTENIKSIFIPVAQVQLNFDSMTVSAAKRSLGESPVVYAPLPELRHTFRPDPKNPPKILTLIFLGAIGAALVGLFGAWATLGANLSALPKALRAAPLSHPTFLASVLGLEGIFVMYYLKWNLFQTLTAAIIVGPVAFYSGSRTLREVRARRLNGER</sequence>
<evidence type="ECO:0000259" key="9">
    <source>
        <dbReference type="Pfam" id="PF25147"/>
    </source>
</evidence>
<feature type="transmembrane region" description="Helical" evidence="7">
    <location>
        <begin position="199"/>
        <end position="226"/>
    </location>
</feature>
<feature type="domain" description="Ribophorin II C-terminal" evidence="9">
    <location>
        <begin position="189"/>
        <end position="292"/>
    </location>
</feature>
<evidence type="ECO:0000256" key="4">
    <source>
        <dbReference type="ARBA" id="ARBA00022824"/>
    </source>
</evidence>
<evidence type="ECO:0000256" key="2">
    <source>
        <dbReference type="ARBA" id="ARBA00022692"/>
    </source>
</evidence>
<feature type="signal peptide" evidence="8">
    <location>
        <begin position="1"/>
        <end position="19"/>
    </location>
</feature>
<evidence type="ECO:0000256" key="5">
    <source>
        <dbReference type="ARBA" id="ARBA00022989"/>
    </source>
</evidence>
<evidence type="ECO:0000256" key="6">
    <source>
        <dbReference type="ARBA" id="ARBA00023136"/>
    </source>
</evidence>
<evidence type="ECO:0000256" key="3">
    <source>
        <dbReference type="ARBA" id="ARBA00022729"/>
    </source>
</evidence>
<dbReference type="EMBL" id="ML121529">
    <property type="protein sequence ID" value="RPB28687.1"/>
    <property type="molecule type" value="Genomic_DNA"/>
</dbReference>
<dbReference type="GO" id="GO:0008250">
    <property type="term" value="C:oligosaccharyltransferase complex"/>
    <property type="evidence" value="ECO:0007669"/>
    <property type="project" value="InterPro"/>
</dbReference>
<keyword evidence="6 7" id="KW-0472">Membrane</keyword>
<protein>
    <submittedName>
        <fullName evidence="10">Oligosaccharyltransferase subunit ribophorin II</fullName>
    </submittedName>
</protein>
<dbReference type="Pfam" id="PF25147">
    <property type="entry name" value="Ribophorin_II_C"/>
    <property type="match status" value="1"/>
</dbReference>
<keyword evidence="11" id="KW-1185">Reference proteome</keyword>
<dbReference type="Proteomes" id="UP000267821">
    <property type="component" value="Unassembled WGS sequence"/>
</dbReference>
<evidence type="ECO:0000256" key="7">
    <source>
        <dbReference type="SAM" id="Phobius"/>
    </source>
</evidence>
<dbReference type="InterPro" id="IPR008814">
    <property type="entry name" value="Swp1"/>
</dbReference>
<dbReference type="FunCoup" id="A0A3N4M0X9">
    <property type="interactions" value="127"/>
</dbReference>
<dbReference type="GO" id="GO:0006487">
    <property type="term" value="P:protein N-linked glycosylation"/>
    <property type="evidence" value="ECO:0007669"/>
    <property type="project" value="TreeGrafter"/>
</dbReference>
<proteinExistence type="predicted"/>
<dbReference type="InParanoid" id="A0A3N4M0X9"/>
<dbReference type="STRING" id="1051890.A0A3N4M0X9"/>
<name>A0A3N4M0X9_9PEZI</name>
<keyword evidence="5 7" id="KW-1133">Transmembrane helix</keyword>
<evidence type="ECO:0000313" key="10">
    <source>
        <dbReference type="EMBL" id="RPB28687.1"/>
    </source>
</evidence>
<dbReference type="GO" id="GO:0016740">
    <property type="term" value="F:transferase activity"/>
    <property type="evidence" value="ECO:0007669"/>
    <property type="project" value="UniProtKB-KW"/>
</dbReference>
<dbReference type="PANTHER" id="PTHR12640">
    <property type="entry name" value="RIBOPHORIN II"/>
    <property type="match status" value="1"/>
</dbReference>
<dbReference type="OrthoDB" id="432292at2759"/>
<keyword evidence="2 7" id="KW-0812">Transmembrane</keyword>
<organism evidence="10 11">
    <name type="scientific">Terfezia boudieri ATCC MYA-4762</name>
    <dbReference type="NCBI Taxonomy" id="1051890"/>
    <lineage>
        <taxon>Eukaryota</taxon>
        <taxon>Fungi</taxon>
        <taxon>Dikarya</taxon>
        <taxon>Ascomycota</taxon>
        <taxon>Pezizomycotina</taxon>
        <taxon>Pezizomycetes</taxon>
        <taxon>Pezizales</taxon>
        <taxon>Pezizaceae</taxon>
        <taxon>Terfezia</taxon>
    </lineage>
</organism>
<accession>A0A3N4M0X9</accession>
<gene>
    <name evidence="10" type="ORF">L211DRAFT_833673</name>
</gene>
<dbReference type="InterPro" id="IPR056790">
    <property type="entry name" value="Ribophorin_II_C"/>
</dbReference>
<keyword evidence="3 8" id="KW-0732">Signal</keyword>
<dbReference type="PANTHER" id="PTHR12640:SF0">
    <property type="entry name" value="DOLICHYL-DIPHOSPHOOLIGOSACCHARIDE--PROTEIN GLYCOSYLTRANSFERASE SUBUNIT 2"/>
    <property type="match status" value="1"/>
</dbReference>
<feature type="chain" id="PRO_5044213680" evidence="8">
    <location>
        <begin position="20"/>
        <end position="297"/>
    </location>
</feature>
<dbReference type="AlphaFoldDB" id="A0A3N4M0X9"/>
<evidence type="ECO:0000256" key="1">
    <source>
        <dbReference type="ARBA" id="ARBA00004477"/>
    </source>
</evidence>
<reference evidence="10 11" key="1">
    <citation type="journal article" date="2018" name="Nat. Ecol. Evol.">
        <title>Pezizomycetes genomes reveal the molecular basis of ectomycorrhizal truffle lifestyle.</title>
        <authorList>
            <person name="Murat C."/>
            <person name="Payen T."/>
            <person name="Noel B."/>
            <person name="Kuo A."/>
            <person name="Morin E."/>
            <person name="Chen J."/>
            <person name="Kohler A."/>
            <person name="Krizsan K."/>
            <person name="Balestrini R."/>
            <person name="Da Silva C."/>
            <person name="Montanini B."/>
            <person name="Hainaut M."/>
            <person name="Levati E."/>
            <person name="Barry K.W."/>
            <person name="Belfiori B."/>
            <person name="Cichocki N."/>
            <person name="Clum A."/>
            <person name="Dockter R.B."/>
            <person name="Fauchery L."/>
            <person name="Guy J."/>
            <person name="Iotti M."/>
            <person name="Le Tacon F."/>
            <person name="Lindquist E.A."/>
            <person name="Lipzen A."/>
            <person name="Malagnac F."/>
            <person name="Mello A."/>
            <person name="Molinier V."/>
            <person name="Miyauchi S."/>
            <person name="Poulain J."/>
            <person name="Riccioni C."/>
            <person name="Rubini A."/>
            <person name="Sitrit Y."/>
            <person name="Splivallo R."/>
            <person name="Traeger S."/>
            <person name="Wang M."/>
            <person name="Zifcakova L."/>
            <person name="Wipf D."/>
            <person name="Zambonelli A."/>
            <person name="Paolocci F."/>
            <person name="Nowrousian M."/>
            <person name="Ottonello S."/>
            <person name="Baldrian P."/>
            <person name="Spatafora J.W."/>
            <person name="Henrissat B."/>
            <person name="Nagy L.G."/>
            <person name="Aury J.M."/>
            <person name="Wincker P."/>
            <person name="Grigoriev I.V."/>
            <person name="Bonfante P."/>
            <person name="Martin F.M."/>
        </authorList>
    </citation>
    <scope>NUCLEOTIDE SEQUENCE [LARGE SCALE GENOMIC DNA]</scope>
    <source>
        <strain evidence="10 11">ATCC MYA-4762</strain>
    </source>
</reference>
<evidence type="ECO:0000256" key="8">
    <source>
        <dbReference type="SAM" id="SignalP"/>
    </source>
</evidence>